<feature type="compositionally biased region" description="Gly residues" evidence="6">
    <location>
        <begin position="178"/>
        <end position="201"/>
    </location>
</feature>
<dbReference type="InterPro" id="IPR000690">
    <property type="entry name" value="Matrin/U1-C_Znf_C2H2"/>
</dbReference>
<reference evidence="8 9" key="1">
    <citation type="submission" date="2018-12" db="EMBL/GenBank/DDBJ databases">
        <authorList>
            <person name="Tiukova I."/>
            <person name="Dainat J."/>
        </authorList>
    </citation>
    <scope>NUCLEOTIDE SEQUENCE [LARGE SCALE GENOMIC DNA]</scope>
</reference>
<sequence>MGQYYCGYCQSHLTHGSHSVIKSHLAGKNHIRNYFEFYEKIAVAHPELDPAHKPSSLIPPYEYSLDDQYRGMPGFEPKTRESKDFYNEDDDSIHPPPPPTSNSLPAPPPSVLHYDEQNEKGIVAEYIKTHPLPSRKPVYAPEDRYQRRNRPTRGRGGRPEGRGGRPEGRGFEGHGIEGRGGYGGYGGYGGRGGRGARGGRGGRGRYEGRSGRFGDRGGYGGPREYSERPYRQSFRPYDE</sequence>
<evidence type="ECO:0000313" key="8">
    <source>
        <dbReference type="EMBL" id="VEU23090.1"/>
    </source>
</evidence>
<dbReference type="AlphaFoldDB" id="A0A448YQ69"/>
<keyword evidence="5" id="KW-0539">Nucleus</keyword>
<proteinExistence type="predicted"/>
<keyword evidence="9" id="KW-1185">Reference proteome</keyword>
<feature type="region of interest" description="Disordered" evidence="6">
    <location>
        <begin position="68"/>
        <end position="113"/>
    </location>
</feature>
<organism evidence="8 9">
    <name type="scientific">Brettanomyces naardenensis</name>
    <name type="common">Yeast</name>
    <dbReference type="NCBI Taxonomy" id="13370"/>
    <lineage>
        <taxon>Eukaryota</taxon>
        <taxon>Fungi</taxon>
        <taxon>Dikarya</taxon>
        <taxon>Ascomycota</taxon>
        <taxon>Saccharomycotina</taxon>
        <taxon>Pichiomycetes</taxon>
        <taxon>Pichiales</taxon>
        <taxon>Pichiaceae</taxon>
        <taxon>Brettanomyces</taxon>
    </lineage>
</organism>
<feature type="region of interest" description="Disordered" evidence="6">
    <location>
        <begin position="126"/>
        <end position="239"/>
    </location>
</feature>
<feature type="compositionally biased region" description="Pro residues" evidence="6">
    <location>
        <begin position="94"/>
        <end position="110"/>
    </location>
</feature>
<dbReference type="GO" id="GO:0008270">
    <property type="term" value="F:zinc ion binding"/>
    <property type="evidence" value="ECO:0007669"/>
    <property type="project" value="UniProtKB-KW"/>
</dbReference>
<evidence type="ECO:0000256" key="3">
    <source>
        <dbReference type="ARBA" id="ARBA00022771"/>
    </source>
</evidence>
<accession>A0A448YQ69</accession>
<keyword evidence="2" id="KW-0479">Metal-binding</keyword>
<feature type="domain" description="Matrin-type" evidence="7">
    <location>
        <begin position="4"/>
        <end position="36"/>
    </location>
</feature>
<comment type="subcellular location">
    <subcellularLocation>
        <location evidence="1">Nucleus</location>
    </subcellularLocation>
</comment>
<evidence type="ECO:0000256" key="6">
    <source>
        <dbReference type="SAM" id="MobiDB-lite"/>
    </source>
</evidence>
<gene>
    <name evidence="8" type="ORF">BRENAR_LOCUS3821</name>
</gene>
<feature type="compositionally biased region" description="Basic and acidic residues" evidence="6">
    <location>
        <begin position="224"/>
        <end position="239"/>
    </location>
</feature>
<feature type="compositionally biased region" description="Basic and acidic residues" evidence="6">
    <location>
        <begin position="204"/>
        <end position="215"/>
    </location>
</feature>
<dbReference type="SUPFAM" id="SSF57667">
    <property type="entry name" value="beta-beta-alpha zinc fingers"/>
    <property type="match status" value="1"/>
</dbReference>
<evidence type="ECO:0000256" key="5">
    <source>
        <dbReference type="ARBA" id="ARBA00023242"/>
    </source>
</evidence>
<dbReference type="InterPro" id="IPR036236">
    <property type="entry name" value="Znf_C2H2_sf"/>
</dbReference>
<dbReference type="InterPro" id="IPR013085">
    <property type="entry name" value="U1-CZ_Znf_C2H2"/>
</dbReference>
<feature type="non-terminal residue" evidence="8">
    <location>
        <position position="239"/>
    </location>
</feature>
<feature type="compositionally biased region" description="Basic and acidic residues" evidence="6">
    <location>
        <begin position="77"/>
        <end position="86"/>
    </location>
</feature>
<dbReference type="InParanoid" id="A0A448YQ69"/>
<dbReference type="GO" id="GO:0005634">
    <property type="term" value="C:nucleus"/>
    <property type="evidence" value="ECO:0007669"/>
    <property type="project" value="UniProtKB-SubCell"/>
</dbReference>
<dbReference type="SMART" id="SM00451">
    <property type="entry name" value="ZnF_U1"/>
    <property type="match status" value="1"/>
</dbReference>
<dbReference type="EMBL" id="CAACVR010000034">
    <property type="protein sequence ID" value="VEU23090.1"/>
    <property type="molecule type" value="Genomic_DNA"/>
</dbReference>
<dbReference type="PROSITE" id="PS50171">
    <property type="entry name" value="ZF_MATRIN"/>
    <property type="match status" value="1"/>
</dbReference>
<evidence type="ECO:0000256" key="4">
    <source>
        <dbReference type="ARBA" id="ARBA00022833"/>
    </source>
</evidence>
<feature type="compositionally biased region" description="Basic and acidic residues" evidence="6">
    <location>
        <begin position="157"/>
        <end position="177"/>
    </location>
</feature>
<dbReference type="STRING" id="13370.A0A448YQ69"/>
<name>A0A448YQ69_BRENA</name>
<dbReference type="OrthoDB" id="76567at2759"/>
<dbReference type="InterPro" id="IPR003604">
    <property type="entry name" value="Matrin/U1-like-C_Znf_C2H2"/>
</dbReference>
<evidence type="ECO:0000313" key="9">
    <source>
        <dbReference type="Proteomes" id="UP000290900"/>
    </source>
</evidence>
<evidence type="ECO:0000256" key="2">
    <source>
        <dbReference type="ARBA" id="ARBA00022723"/>
    </source>
</evidence>
<dbReference type="Gene3D" id="3.30.160.60">
    <property type="entry name" value="Classic Zinc Finger"/>
    <property type="match status" value="1"/>
</dbReference>
<feature type="compositionally biased region" description="Basic residues" evidence="6">
    <location>
        <begin position="147"/>
        <end position="156"/>
    </location>
</feature>
<dbReference type="Proteomes" id="UP000290900">
    <property type="component" value="Unassembled WGS sequence"/>
</dbReference>
<evidence type="ECO:0000259" key="7">
    <source>
        <dbReference type="PROSITE" id="PS50171"/>
    </source>
</evidence>
<protein>
    <submittedName>
        <fullName evidence="8">DEKNAAC104299</fullName>
    </submittedName>
</protein>
<evidence type="ECO:0000256" key="1">
    <source>
        <dbReference type="ARBA" id="ARBA00004123"/>
    </source>
</evidence>
<dbReference type="GO" id="GO:0003676">
    <property type="term" value="F:nucleic acid binding"/>
    <property type="evidence" value="ECO:0007669"/>
    <property type="project" value="InterPro"/>
</dbReference>
<keyword evidence="3" id="KW-0863">Zinc-finger</keyword>
<keyword evidence="4" id="KW-0862">Zinc</keyword>
<dbReference type="Pfam" id="PF06220">
    <property type="entry name" value="zf-U1"/>
    <property type="match status" value="1"/>
</dbReference>